<dbReference type="OrthoDB" id="62528at2759"/>
<keyword evidence="3" id="KW-1185">Reference proteome</keyword>
<dbReference type="Pfam" id="PF22946">
    <property type="entry name" value="SPEF2_D5"/>
    <property type="match status" value="1"/>
</dbReference>
<organism evidence="2 3">
    <name type="scientific">Ceutorhynchus assimilis</name>
    <name type="common">cabbage seed weevil</name>
    <dbReference type="NCBI Taxonomy" id="467358"/>
    <lineage>
        <taxon>Eukaryota</taxon>
        <taxon>Metazoa</taxon>
        <taxon>Ecdysozoa</taxon>
        <taxon>Arthropoda</taxon>
        <taxon>Hexapoda</taxon>
        <taxon>Insecta</taxon>
        <taxon>Pterygota</taxon>
        <taxon>Neoptera</taxon>
        <taxon>Endopterygota</taxon>
        <taxon>Coleoptera</taxon>
        <taxon>Polyphaga</taxon>
        <taxon>Cucujiformia</taxon>
        <taxon>Curculionidae</taxon>
        <taxon>Ceutorhynchinae</taxon>
        <taxon>Ceutorhynchus</taxon>
    </lineage>
</organism>
<dbReference type="PANTHER" id="PTHR14919:SF0">
    <property type="entry name" value="SPERM FLAGELLAR PROTEIN 2"/>
    <property type="match status" value="1"/>
</dbReference>
<gene>
    <name evidence="2" type="ORF">CEUTPL_LOCUS2005</name>
</gene>
<dbReference type="AlphaFoldDB" id="A0A9N9QJJ4"/>
<evidence type="ECO:0000259" key="1">
    <source>
        <dbReference type="Pfam" id="PF22946"/>
    </source>
</evidence>
<sequence length="420" mass="49714">MSEIISKWILNRINYVADMTPEIFRVKTANGRLLSQLLHSYKIITTEDLNSLKKTDHLSDCKDNFTIINFWLNNLHVNLSEENIYDIVNGIGSASLDLFFRVLLELKDKTKFDVNDRKLIAQLGKIFYANKPSSDKDLEIINKKQTHIKYPSSVITEDDEELRDLDTRTYEELISLQNEARKIPKFVPDPKKVKQIINNLHKKRKMRQENNKLKKKLPKAKSEDDEVMRHQYSKQLIHTKTENEYKPKQQNFIEALESKDYEFDKQKLLYYLERERVQKLHKKIWNQKVKLKQQTINKFCNDALEDIVKISIETSKYKKRYRQEPSDGQMENLKKQFLSGGEIFKISAPKFDDVQEVPEEIITININRRSKIDEEGFENYMNHKGTWEQKKTANAFPVAPSSSFDAYYQLWLELHLSIPM</sequence>
<dbReference type="Proteomes" id="UP001152799">
    <property type="component" value="Chromosome 10"/>
</dbReference>
<dbReference type="EMBL" id="OU892286">
    <property type="protein sequence ID" value="CAG9761300.1"/>
    <property type="molecule type" value="Genomic_DNA"/>
</dbReference>
<name>A0A9N9QJJ4_9CUCU</name>
<feature type="domain" description="CPC1/SPEF2" evidence="1">
    <location>
        <begin position="246"/>
        <end position="340"/>
    </location>
</feature>
<protein>
    <recommendedName>
        <fullName evidence="1">CPC1/SPEF2 domain-containing protein</fullName>
    </recommendedName>
</protein>
<dbReference type="PANTHER" id="PTHR14919">
    <property type="entry name" value="KPL2-RELATED"/>
    <property type="match status" value="1"/>
</dbReference>
<accession>A0A9N9QJJ4</accession>
<dbReference type="InterPro" id="IPR052634">
    <property type="entry name" value="Sperm_flagellar-bone_growth"/>
</dbReference>
<evidence type="ECO:0000313" key="3">
    <source>
        <dbReference type="Proteomes" id="UP001152799"/>
    </source>
</evidence>
<proteinExistence type="predicted"/>
<reference evidence="2" key="1">
    <citation type="submission" date="2022-01" db="EMBL/GenBank/DDBJ databases">
        <authorList>
            <person name="King R."/>
        </authorList>
    </citation>
    <scope>NUCLEOTIDE SEQUENCE</scope>
</reference>
<evidence type="ECO:0000313" key="2">
    <source>
        <dbReference type="EMBL" id="CAG9761300.1"/>
    </source>
</evidence>
<dbReference type="InterPro" id="IPR054517">
    <property type="entry name" value="SPEF2_D5"/>
</dbReference>